<reference evidence="8 9" key="1">
    <citation type="submission" date="2022-04" db="EMBL/GenBank/DDBJ databases">
        <title>Leucobacter sp. isolated from rhizosphere of onion.</title>
        <authorList>
            <person name="Won M."/>
            <person name="Lee C.-M."/>
            <person name="Woen H.-Y."/>
            <person name="Kwon S.-W."/>
        </authorList>
    </citation>
    <scope>NUCLEOTIDE SEQUENCE [LARGE SCALE GENOMIC DNA]</scope>
    <source>
        <strain evidence="8 9">H25R-14</strain>
    </source>
</reference>
<name>A0ABY4FYV1_9MICO</name>
<dbReference type="PANTHER" id="PTHR18968">
    <property type="entry name" value="THIAMINE PYROPHOSPHATE ENZYMES"/>
    <property type="match status" value="1"/>
</dbReference>
<dbReference type="InterPro" id="IPR029035">
    <property type="entry name" value="DHS-like_NAD/FAD-binding_dom"/>
</dbReference>
<dbReference type="Pfam" id="PF00205">
    <property type="entry name" value="TPP_enzyme_M"/>
    <property type="match status" value="1"/>
</dbReference>
<sequence length="558" mass="59089">MNLTRHGGHVVAEILAENGITRVFGQDSPEWLFAVLDHEVFTVTITRDERSAGFAADAAARLTGVPAVACGIHGPGFTNLLTSLYEARESGSPVIALVSGIETSKKGRGAFQELDQIAAAAPIVKFAERVERPDRIAETLRRAIVAATSGRPGPVLVELPNDVMGELQPLEPSLAAAAKLSELHSATYSVPDGLLEVLTSARRPVVLLGGGARHVPHDVVARLAERLGAAACVTAMGRGAFPEMHPLYAGVVGFMTDRADGSGAIANVQMRDADLVLVIGSALDGVTTDGGRLPGSDSRIVHVDRLHSAPIEPRDGEMRVLADATEFLNAATTALGDEVGEQTSLRQQELAVAWAQVESAQRHQADAQSESILPSRLLVELQAHLRPDDLLVCDAAYSSVWALSYLRQGLHFADTVAGRGAGTLGFGLPAAIGASRAFPDRRVVALVGDGGFGFGWGELETIARLGSEVTCIVLNNSVFSYQRLWHELNGTQARNLDFAPVRHEQLAEAVGIRGIRVVAAGELSTALERGLASGPSVIDVVIDPTELPPFRKERHIGK</sequence>
<dbReference type="CDD" id="cd07035">
    <property type="entry name" value="TPP_PYR_POX_like"/>
    <property type="match status" value="1"/>
</dbReference>
<dbReference type="Pfam" id="PF02776">
    <property type="entry name" value="TPP_enzyme_N"/>
    <property type="match status" value="1"/>
</dbReference>
<dbReference type="InterPro" id="IPR000399">
    <property type="entry name" value="TPP-bd_CS"/>
</dbReference>
<evidence type="ECO:0000256" key="1">
    <source>
        <dbReference type="ARBA" id="ARBA00001964"/>
    </source>
</evidence>
<evidence type="ECO:0000256" key="2">
    <source>
        <dbReference type="ARBA" id="ARBA00007812"/>
    </source>
</evidence>
<organism evidence="8 9">
    <name type="scientific">Leucobacter rhizosphaerae</name>
    <dbReference type="NCBI Taxonomy" id="2932245"/>
    <lineage>
        <taxon>Bacteria</taxon>
        <taxon>Bacillati</taxon>
        <taxon>Actinomycetota</taxon>
        <taxon>Actinomycetes</taxon>
        <taxon>Micrococcales</taxon>
        <taxon>Microbacteriaceae</taxon>
        <taxon>Leucobacter</taxon>
    </lineage>
</organism>
<dbReference type="Proteomes" id="UP000831775">
    <property type="component" value="Chromosome"/>
</dbReference>
<dbReference type="RefSeq" id="WP_244687991.1">
    <property type="nucleotide sequence ID" value="NZ_CP095043.1"/>
</dbReference>
<dbReference type="Pfam" id="PF02775">
    <property type="entry name" value="TPP_enzyme_C"/>
    <property type="match status" value="1"/>
</dbReference>
<evidence type="ECO:0000259" key="7">
    <source>
        <dbReference type="Pfam" id="PF02776"/>
    </source>
</evidence>
<dbReference type="SUPFAM" id="SSF52518">
    <property type="entry name" value="Thiamin diphosphate-binding fold (THDP-binding)"/>
    <property type="match status" value="2"/>
</dbReference>
<keyword evidence="3 4" id="KW-0786">Thiamine pyrophosphate</keyword>
<accession>A0ABY4FYV1</accession>
<feature type="domain" description="Thiamine pyrophosphate enzyme TPP-binding" evidence="6">
    <location>
        <begin position="398"/>
        <end position="540"/>
    </location>
</feature>
<dbReference type="CDD" id="cd00568">
    <property type="entry name" value="TPP_enzymes"/>
    <property type="match status" value="1"/>
</dbReference>
<dbReference type="InterPro" id="IPR011766">
    <property type="entry name" value="TPP_enzyme_TPP-bd"/>
</dbReference>
<dbReference type="InterPro" id="IPR045229">
    <property type="entry name" value="TPP_enz"/>
</dbReference>
<evidence type="ECO:0000259" key="5">
    <source>
        <dbReference type="Pfam" id="PF00205"/>
    </source>
</evidence>
<comment type="cofactor">
    <cofactor evidence="1">
        <name>thiamine diphosphate</name>
        <dbReference type="ChEBI" id="CHEBI:58937"/>
    </cofactor>
</comment>
<evidence type="ECO:0000256" key="4">
    <source>
        <dbReference type="RuleBase" id="RU362132"/>
    </source>
</evidence>
<protein>
    <submittedName>
        <fullName evidence="8">Thiamine pyrophosphate-binding protein</fullName>
    </submittedName>
</protein>
<gene>
    <name evidence="8" type="ORF">MUN76_05840</name>
</gene>
<evidence type="ECO:0000259" key="6">
    <source>
        <dbReference type="Pfam" id="PF02775"/>
    </source>
</evidence>
<evidence type="ECO:0000313" key="9">
    <source>
        <dbReference type="Proteomes" id="UP000831775"/>
    </source>
</evidence>
<dbReference type="InterPro" id="IPR012001">
    <property type="entry name" value="Thiamin_PyroP_enz_TPP-bd_dom"/>
</dbReference>
<dbReference type="PANTHER" id="PTHR18968:SF13">
    <property type="entry name" value="ACETOLACTATE SYNTHASE CATALYTIC SUBUNIT, MITOCHONDRIAL"/>
    <property type="match status" value="1"/>
</dbReference>
<proteinExistence type="inferred from homology"/>
<dbReference type="InterPro" id="IPR029061">
    <property type="entry name" value="THDP-binding"/>
</dbReference>
<evidence type="ECO:0000313" key="8">
    <source>
        <dbReference type="EMBL" id="UOQ61489.1"/>
    </source>
</evidence>
<dbReference type="EMBL" id="CP095043">
    <property type="protein sequence ID" value="UOQ61489.1"/>
    <property type="molecule type" value="Genomic_DNA"/>
</dbReference>
<dbReference type="Gene3D" id="3.40.50.1220">
    <property type="entry name" value="TPP-binding domain"/>
    <property type="match status" value="1"/>
</dbReference>
<dbReference type="InterPro" id="IPR012000">
    <property type="entry name" value="Thiamin_PyroP_enz_cen_dom"/>
</dbReference>
<dbReference type="Gene3D" id="3.40.50.970">
    <property type="match status" value="2"/>
</dbReference>
<feature type="domain" description="Thiamine pyrophosphate enzyme N-terminal TPP-binding" evidence="7">
    <location>
        <begin position="6"/>
        <end position="118"/>
    </location>
</feature>
<dbReference type="SUPFAM" id="SSF52467">
    <property type="entry name" value="DHS-like NAD/FAD-binding domain"/>
    <property type="match status" value="1"/>
</dbReference>
<keyword evidence="9" id="KW-1185">Reference proteome</keyword>
<comment type="similarity">
    <text evidence="2 4">Belongs to the TPP enzyme family.</text>
</comment>
<evidence type="ECO:0000256" key="3">
    <source>
        <dbReference type="ARBA" id="ARBA00023052"/>
    </source>
</evidence>
<feature type="domain" description="Thiamine pyrophosphate enzyme central" evidence="5">
    <location>
        <begin position="194"/>
        <end position="330"/>
    </location>
</feature>
<dbReference type="PROSITE" id="PS00187">
    <property type="entry name" value="TPP_ENZYMES"/>
    <property type="match status" value="1"/>
</dbReference>